<feature type="compositionally biased region" description="Low complexity" evidence="1">
    <location>
        <begin position="21"/>
        <end position="31"/>
    </location>
</feature>
<dbReference type="InterPro" id="IPR018911">
    <property type="entry name" value="Gmad2_Ig-like_dom"/>
</dbReference>
<gene>
    <name evidence="4" type="ORF">NDK47_17440</name>
</gene>
<evidence type="ECO:0000256" key="2">
    <source>
        <dbReference type="SAM" id="SignalP"/>
    </source>
</evidence>
<evidence type="ECO:0000259" key="3">
    <source>
        <dbReference type="Pfam" id="PF10648"/>
    </source>
</evidence>
<organism evidence="4 5">
    <name type="scientific">Brevibacillus ruminantium</name>
    <dbReference type="NCBI Taxonomy" id="2950604"/>
    <lineage>
        <taxon>Bacteria</taxon>
        <taxon>Bacillati</taxon>
        <taxon>Bacillota</taxon>
        <taxon>Bacilli</taxon>
        <taxon>Bacillales</taxon>
        <taxon>Paenibacillaceae</taxon>
        <taxon>Brevibacillus</taxon>
    </lineage>
</organism>
<reference evidence="4" key="1">
    <citation type="submission" date="2022-06" db="EMBL/GenBank/DDBJ databases">
        <title>Genome sequencing of Brevibacillus sp. BB3-R1.</title>
        <authorList>
            <person name="Heo J."/>
            <person name="Lee D."/>
            <person name="Won M."/>
            <person name="Han B.-H."/>
            <person name="Hong S.-B."/>
            <person name="Kwon S.-W."/>
        </authorList>
    </citation>
    <scope>NUCLEOTIDE SEQUENCE</scope>
    <source>
        <strain evidence="4">BB3-R1</strain>
    </source>
</reference>
<accession>A0ABY4WF35</accession>
<dbReference type="Pfam" id="PF10648">
    <property type="entry name" value="Gmad2"/>
    <property type="match status" value="1"/>
</dbReference>
<dbReference type="Proteomes" id="UP001056500">
    <property type="component" value="Chromosome"/>
</dbReference>
<sequence>MKKLLSIFLLTILLLQGCVSSQNTPSSQTQPSLPPGSEQPAQQSPPDTIKPETPPQSSEPAQPTGEDKKGDSSAYSNDIFQDVTVAKEAADTYTVKGKARVFEATFQYVVEDGHNELTKGTVQSSVAAPEWGDFQFTVKVKKDQPNSTLTLVLFEASAKDGSRRMELPIALPEK</sequence>
<keyword evidence="2" id="KW-0732">Signal</keyword>
<name>A0ABY4WF35_9BACL</name>
<dbReference type="PROSITE" id="PS51257">
    <property type="entry name" value="PROKAR_LIPOPROTEIN"/>
    <property type="match status" value="1"/>
</dbReference>
<keyword evidence="5" id="KW-1185">Reference proteome</keyword>
<feature type="signal peptide" evidence="2">
    <location>
        <begin position="1"/>
        <end position="21"/>
    </location>
</feature>
<feature type="domain" description="Bacterial spore germination immunoglobulin-like" evidence="3">
    <location>
        <begin position="89"/>
        <end position="162"/>
    </location>
</feature>
<evidence type="ECO:0000313" key="4">
    <source>
        <dbReference type="EMBL" id="USG63934.1"/>
    </source>
</evidence>
<proteinExistence type="predicted"/>
<dbReference type="RefSeq" id="WP_251871020.1">
    <property type="nucleotide sequence ID" value="NZ_CP098755.1"/>
</dbReference>
<feature type="chain" id="PRO_5046879613" evidence="2">
    <location>
        <begin position="22"/>
        <end position="174"/>
    </location>
</feature>
<dbReference type="EMBL" id="CP098755">
    <property type="protein sequence ID" value="USG63934.1"/>
    <property type="molecule type" value="Genomic_DNA"/>
</dbReference>
<protein>
    <submittedName>
        <fullName evidence="4">Sporulation protein</fullName>
    </submittedName>
</protein>
<evidence type="ECO:0000256" key="1">
    <source>
        <dbReference type="SAM" id="MobiDB-lite"/>
    </source>
</evidence>
<evidence type="ECO:0000313" key="5">
    <source>
        <dbReference type="Proteomes" id="UP001056500"/>
    </source>
</evidence>
<feature type="region of interest" description="Disordered" evidence="1">
    <location>
        <begin position="21"/>
        <end position="76"/>
    </location>
</feature>